<dbReference type="OrthoDB" id="9802328at2"/>
<dbReference type="InterPro" id="IPR015422">
    <property type="entry name" value="PyrdxlP-dep_Trfase_small"/>
</dbReference>
<sequence length="429" mass="46834">MSHVLHTSGLSQRSRWAADQAISFLMQQGVENPGCISLAAGLVDEDSLPAEPVRETVVTLLSDSASARSALQYGTTQGRLDLRGSLLDYMAAQEGVPRETLGYDASRMVVTTGSQQLLSLLCETLLDPGDICIVGAPTYFVFLGCLAGVGAEPISVPLDENGMQPELLEQALARLNELGRLPQVKMIYVVSEFDNPSGVSVSLERRKAIVDIANRWSIHNRILILEDAAYRDLRFDGNPLPSLLALDGSKEQVLYTQTFSKTLSPGLRVGFGVLPKDVMKPVLDRKGNEDFGSANFPQAIVTRMLKSGAFQEHVRHVRDSYTRKRDAMLAAAEKYFADIPGVTWRRPSGGLYVWMSLPASIPTGFQSPLFQAAVKQHGVMYVPGELCFAPVQGGRPKNHMRLSYGVQTPEGITDGMWRLSRAVKQVLAG</sequence>
<organism evidence="6 7">
    <name type="scientific">Caulifigura coniformis</name>
    <dbReference type="NCBI Taxonomy" id="2527983"/>
    <lineage>
        <taxon>Bacteria</taxon>
        <taxon>Pseudomonadati</taxon>
        <taxon>Planctomycetota</taxon>
        <taxon>Planctomycetia</taxon>
        <taxon>Planctomycetales</taxon>
        <taxon>Planctomycetaceae</taxon>
        <taxon>Caulifigura</taxon>
    </lineage>
</organism>
<keyword evidence="4" id="KW-0663">Pyridoxal phosphate</keyword>
<dbReference type="KEGG" id="ccos:Pan44_32710"/>
<dbReference type="InterPro" id="IPR015424">
    <property type="entry name" value="PyrdxlP-dep_Trfase"/>
</dbReference>
<dbReference type="GO" id="GO:1901605">
    <property type="term" value="P:alpha-amino acid metabolic process"/>
    <property type="evidence" value="ECO:0007669"/>
    <property type="project" value="TreeGrafter"/>
</dbReference>
<evidence type="ECO:0000256" key="1">
    <source>
        <dbReference type="ARBA" id="ARBA00001933"/>
    </source>
</evidence>
<evidence type="ECO:0000256" key="4">
    <source>
        <dbReference type="ARBA" id="ARBA00022898"/>
    </source>
</evidence>
<dbReference type="FunCoup" id="A0A517SGH3">
    <property type="interactions" value="300"/>
</dbReference>
<keyword evidence="3 6" id="KW-0808">Transferase</keyword>
<keyword evidence="7" id="KW-1185">Reference proteome</keyword>
<gene>
    <name evidence="6" type="primary">lysN</name>
    <name evidence="6" type="ORF">Pan44_32710</name>
</gene>
<evidence type="ECO:0000313" key="6">
    <source>
        <dbReference type="EMBL" id="QDT55229.1"/>
    </source>
</evidence>
<dbReference type="Proteomes" id="UP000315700">
    <property type="component" value="Chromosome"/>
</dbReference>
<dbReference type="GO" id="GO:0047536">
    <property type="term" value="F:2-aminoadipate transaminase activity"/>
    <property type="evidence" value="ECO:0007669"/>
    <property type="project" value="UniProtKB-EC"/>
</dbReference>
<dbReference type="PANTHER" id="PTHR42790:SF19">
    <property type="entry name" value="KYNURENINE_ALPHA-AMINOADIPATE AMINOTRANSFERASE, MITOCHONDRIAL"/>
    <property type="match status" value="1"/>
</dbReference>
<protein>
    <submittedName>
        <fullName evidence="6">2-aminoadipate transaminase</fullName>
        <ecNumber evidence="6">2.6.1.39</ecNumber>
    </submittedName>
</protein>
<dbReference type="EC" id="2.6.1.39" evidence="6"/>
<dbReference type="Gene3D" id="3.40.640.10">
    <property type="entry name" value="Type I PLP-dependent aspartate aminotransferase-like (Major domain)"/>
    <property type="match status" value="1"/>
</dbReference>
<keyword evidence="2 6" id="KW-0032">Aminotransferase</keyword>
<name>A0A517SGH3_9PLAN</name>
<dbReference type="CDD" id="cd00609">
    <property type="entry name" value="AAT_like"/>
    <property type="match status" value="1"/>
</dbReference>
<evidence type="ECO:0000256" key="3">
    <source>
        <dbReference type="ARBA" id="ARBA00022679"/>
    </source>
</evidence>
<dbReference type="RefSeq" id="WP_145031002.1">
    <property type="nucleotide sequence ID" value="NZ_CP036271.1"/>
</dbReference>
<dbReference type="SUPFAM" id="SSF53383">
    <property type="entry name" value="PLP-dependent transferases"/>
    <property type="match status" value="1"/>
</dbReference>
<dbReference type="InterPro" id="IPR015421">
    <property type="entry name" value="PyrdxlP-dep_Trfase_major"/>
</dbReference>
<dbReference type="AlphaFoldDB" id="A0A517SGH3"/>
<feature type="domain" description="Aminotransferase class I/classII large" evidence="5">
    <location>
        <begin position="35"/>
        <end position="404"/>
    </location>
</feature>
<dbReference type="EMBL" id="CP036271">
    <property type="protein sequence ID" value="QDT55229.1"/>
    <property type="molecule type" value="Genomic_DNA"/>
</dbReference>
<dbReference type="InterPro" id="IPR004839">
    <property type="entry name" value="Aminotransferase_I/II_large"/>
</dbReference>
<dbReference type="Gene3D" id="3.90.1150.10">
    <property type="entry name" value="Aspartate Aminotransferase, domain 1"/>
    <property type="match status" value="1"/>
</dbReference>
<evidence type="ECO:0000259" key="5">
    <source>
        <dbReference type="Pfam" id="PF00155"/>
    </source>
</evidence>
<reference evidence="6 7" key="1">
    <citation type="submission" date="2019-02" db="EMBL/GenBank/DDBJ databases">
        <title>Deep-cultivation of Planctomycetes and their phenomic and genomic characterization uncovers novel biology.</title>
        <authorList>
            <person name="Wiegand S."/>
            <person name="Jogler M."/>
            <person name="Boedeker C."/>
            <person name="Pinto D."/>
            <person name="Vollmers J."/>
            <person name="Rivas-Marin E."/>
            <person name="Kohn T."/>
            <person name="Peeters S.H."/>
            <person name="Heuer A."/>
            <person name="Rast P."/>
            <person name="Oberbeckmann S."/>
            <person name="Bunk B."/>
            <person name="Jeske O."/>
            <person name="Meyerdierks A."/>
            <person name="Storesund J.E."/>
            <person name="Kallscheuer N."/>
            <person name="Luecker S."/>
            <person name="Lage O.M."/>
            <person name="Pohl T."/>
            <person name="Merkel B.J."/>
            <person name="Hornburger P."/>
            <person name="Mueller R.-W."/>
            <person name="Bruemmer F."/>
            <person name="Labrenz M."/>
            <person name="Spormann A.M."/>
            <person name="Op den Camp H."/>
            <person name="Overmann J."/>
            <person name="Amann R."/>
            <person name="Jetten M.S.M."/>
            <person name="Mascher T."/>
            <person name="Medema M.H."/>
            <person name="Devos D.P."/>
            <person name="Kaster A.-K."/>
            <person name="Ovreas L."/>
            <person name="Rohde M."/>
            <person name="Galperin M.Y."/>
            <person name="Jogler C."/>
        </authorList>
    </citation>
    <scope>NUCLEOTIDE SEQUENCE [LARGE SCALE GENOMIC DNA]</scope>
    <source>
        <strain evidence="6 7">Pan44</strain>
    </source>
</reference>
<evidence type="ECO:0000256" key="2">
    <source>
        <dbReference type="ARBA" id="ARBA00022576"/>
    </source>
</evidence>
<dbReference type="InParanoid" id="A0A517SGH3"/>
<proteinExistence type="predicted"/>
<dbReference type="InterPro" id="IPR050859">
    <property type="entry name" value="Class-I_PLP-dep_aminotransf"/>
</dbReference>
<dbReference type="Pfam" id="PF00155">
    <property type="entry name" value="Aminotran_1_2"/>
    <property type="match status" value="1"/>
</dbReference>
<dbReference type="GO" id="GO:0030170">
    <property type="term" value="F:pyridoxal phosphate binding"/>
    <property type="evidence" value="ECO:0007669"/>
    <property type="project" value="InterPro"/>
</dbReference>
<comment type="cofactor">
    <cofactor evidence="1">
        <name>pyridoxal 5'-phosphate</name>
        <dbReference type="ChEBI" id="CHEBI:597326"/>
    </cofactor>
</comment>
<evidence type="ECO:0000313" key="7">
    <source>
        <dbReference type="Proteomes" id="UP000315700"/>
    </source>
</evidence>
<dbReference type="PANTHER" id="PTHR42790">
    <property type="entry name" value="AMINOTRANSFERASE"/>
    <property type="match status" value="1"/>
</dbReference>
<accession>A0A517SGH3</accession>